<feature type="compositionally biased region" description="Basic and acidic residues" evidence="1">
    <location>
        <begin position="44"/>
        <end position="54"/>
    </location>
</feature>
<name>A0A3P7LC92_DIBLA</name>
<keyword evidence="3" id="KW-1185">Reference proteome</keyword>
<reference evidence="2 3" key="1">
    <citation type="submission" date="2018-11" db="EMBL/GenBank/DDBJ databases">
        <authorList>
            <consortium name="Pathogen Informatics"/>
        </authorList>
    </citation>
    <scope>NUCLEOTIDE SEQUENCE [LARGE SCALE GENOMIC DNA]</scope>
</reference>
<evidence type="ECO:0000313" key="2">
    <source>
        <dbReference type="EMBL" id="VDN14374.1"/>
    </source>
</evidence>
<evidence type="ECO:0000313" key="3">
    <source>
        <dbReference type="Proteomes" id="UP000281553"/>
    </source>
</evidence>
<dbReference type="EMBL" id="UYRU01059055">
    <property type="protein sequence ID" value="VDN14374.1"/>
    <property type="molecule type" value="Genomic_DNA"/>
</dbReference>
<accession>A0A3P7LC92</accession>
<dbReference type="Proteomes" id="UP000281553">
    <property type="component" value="Unassembled WGS sequence"/>
</dbReference>
<organism evidence="2 3">
    <name type="scientific">Dibothriocephalus latus</name>
    <name type="common">Fish tapeworm</name>
    <name type="synonym">Diphyllobothrium latum</name>
    <dbReference type="NCBI Taxonomy" id="60516"/>
    <lineage>
        <taxon>Eukaryota</taxon>
        <taxon>Metazoa</taxon>
        <taxon>Spiralia</taxon>
        <taxon>Lophotrochozoa</taxon>
        <taxon>Platyhelminthes</taxon>
        <taxon>Cestoda</taxon>
        <taxon>Eucestoda</taxon>
        <taxon>Diphyllobothriidea</taxon>
        <taxon>Diphyllobothriidae</taxon>
        <taxon>Dibothriocephalus</taxon>
    </lineage>
</organism>
<dbReference type="OrthoDB" id="408631at2759"/>
<feature type="region of interest" description="Disordered" evidence="1">
    <location>
        <begin position="32"/>
        <end position="67"/>
    </location>
</feature>
<protein>
    <submittedName>
        <fullName evidence="2">Uncharacterized protein</fullName>
    </submittedName>
</protein>
<proteinExistence type="predicted"/>
<evidence type="ECO:0000256" key="1">
    <source>
        <dbReference type="SAM" id="MobiDB-lite"/>
    </source>
</evidence>
<dbReference type="AlphaFoldDB" id="A0A3P7LC92"/>
<sequence length="122" mass="13149">MPQKPSESLPRGPIVKFPADYLAPTAPKVLTPSHLQLSGGSSDGHSEFRRHANSDYHGISYPRSPLLGGPAMKMTDDVVCGRDLLPKPGRHSFATLDSSWRPLKQLPQMSATSIAPAQPLPV</sequence>
<gene>
    <name evidence="2" type="ORF">DILT_LOCUS10205</name>
</gene>